<dbReference type="InterPro" id="IPR002495">
    <property type="entry name" value="Glyco_trans_8"/>
</dbReference>
<sequence length="535" mass="59400">MLGPPPSKRRRHWAAMKAPLLCLGVVFAVYFGGLLWAFLDFGTSDDGPAEGGGLQGSDGVVTDRLSARRRDRLHGHTATFRGGQQAEGGDEAYITFLCDDGFISGALALGKSLIDVGSTRKMYVMATKGKLSKKAATLLETIYAGVIEVPKIRNPSQDADFRERTYPDMVRKHPEWRGMHSGYQDCLYTKVRLFQQFQFSKLVYLDADILVRYNIDELFDHPQLTAAPDPLTVDKFNSGLMVIEPNPATWDEMWAAIPHTRSYNGGDQGFLNAFFADWYASPAVHRLPATYNIQTKVSEGSKFSWMAAYPHRVVHYSPKKPWRDPLCIARGEWVAQFHCIWWHTLLSFRDEQSRAMKAALDRDFDVDLGNLLAVRVTSCADAAVGARTLRMYASRIMDDNKSYHSRLETAEDPAVTPIDPTYAILTLGSKKDHGSSPYVEALRLRAEYELPDGTRVEGDHDIGTALKLSRRSPFMDAGSDDGVANLCVQPAVKEGVAGFYIKPEGGAEGMAFECFDGCAKKKPKGEGWGQGQGFR</sequence>
<keyword evidence="1" id="KW-0472">Membrane</keyword>
<dbReference type="CDD" id="cd02537">
    <property type="entry name" value="GT8_Glycogenin"/>
    <property type="match status" value="1"/>
</dbReference>
<evidence type="ECO:0000256" key="1">
    <source>
        <dbReference type="SAM" id="Phobius"/>
    </source>
</evidence>
<dbReference type="SUPFAM" id="SSF53448">
    <property type="entry name" value="Nucleotide-diphospho-sugar transferases"/>
    <property type="match status" value="1"/>
</dbReference>
<keyword evidence="1" id="KW-0812">Transmembrane</keyword>
<feature type="transmembrane region" description="Helical" evidence="1">
    <location>
        <begin position="20"/>
        <end position="39"/>
    </location>
</feature>
<dbReference type="PANTHER" id="PTHR11183">
    <property type="entry name" value="GLYCOGENIN SUBFAMILY MEMBER"/>
    <property type="match status" value="1"/>
</dbReference>
<dbReference type="Pfam" id="PF01501">
    <property type="entry name" value="Glyco_transf_8"/>
    <property type="match status" value="1"/>
</dbReference>
<dbReference type="Gene3D" id="3.90.550.10">
    <property type="entry name" value="Spore Coat Polysaccharide Biosynthesis Protein SpsA, Chain A"/>
    <property type="match status" value="1"/>
</dbReference>
<protein>
    <recommendedName>
        <fullName evidence="3">Nucleotide-diphospho-sugar transferase domain-containing protein</fullName>
    </recommendedName>
</protein>
<organism evidence="2">
    <name type="scientific">Phaeomonas parva</name>
    <dbReference type="NCBI Taxonomy" id="124430"/>
    <lineage>
        <taxon>Eukaryota</taxon>
        <taxon>Sar</taxon>
        <taxon>Stramenopiles</taxon>
        <taxon>Ochrophyta</taxon>
        <taxon>Pinguiophyceae</taxon>
        <taxon>Pinguiochrysidales</taxon>
        <taxon>Pinguiochrysidaceae</taxon>
        <taxon>Phaeomonas</taxon>
    </lineage>
</organism>
<evidence type="ECO:0000313" key="2">
    <source>
        <dbReference type="EMBL" id="CAD9252999.1"/>
    </source>
</evidence>
<evidence type="ECO:0008006" key="3">
    <source>
        <dbReference type="Google" id="ProtNLM"/>
    </source>
</evidence>
<proteinExistence type="predicted"/>
<name>A0A7S1U0N4_9STRA</name>
<keyword evidence="1" id="KW-1133">Transmembrane helix</keyword>
<dbReference type="EMBL" id="HBGJ01017676">
    <property type="protein sequence ID" value="CAD9252999.1"/>
    <property type="molecule type" value="Transcribed_RNA"/>
</dbReference>
<dbReference type="AlphaFoldDB" id="A0A7S1U0N4"/>
<gene>
    <name evidence="2" type="ORF">PPAR1163_LOCUS11366</name>
</gene>
<dbReference type="InterPro" id="IPR050587">
    <property type="entry name" value="GNT1/Glycosyltrans_8"/>
</dbReference>
<dbReference type="InterPro" id="IPR029044">
    <property type="entry name" value="Nucleotide-diphossugar_trans"/>
</dbReference>
<accession>A0A7S1U0N4</accession>
<dbReference type="GO" id="GO:0016757">
    <property type="term" value="F:glycosyltransferase activity"/>
    <property type="evidence" value="ECO:0007669"/>
    <property type="project" value="InterPro"/>
</dbReference>
<reference evidence="2" key="1">
    <citation type="submission" date="2021-01" db="EMBL/GenBank/DDBJ databases">
        <authorList>
            <person name="Corre E."/>
            <person name="Pelletier E."/>
            <person name="Niang G."/>
            <person name="Scheremetjew M."/>
            <person name="Finn R."/>
            <person name="Kale V."/>
            <person name="Holt S."/>
            <person name="Cochrane G."/>
            <person name="Meng A."/>
            <person name="Brown T."/>
            <person name="Cohen L."/>
        </authorList>
    </citation>
    <scope>NUCLEOTIDE SEQUENCE</scope>
    <source>
        <strain evidence="2">CCMP2877</strain>
    </source>
</reference>